<gene>
    <name evidence="1" type="ORF">LCGC14_2571720</name>
</gene>
<evidence type="ECO:0000313" key="1">
    <source>
        <dbReference type="EMBL" id="KKL08854.1"/>
    </source>
</evidence>
<comment type="caution">
    <text evidence="1">The sequence shown here is derived from an EMBL/GenBank/DDBJ whole genome shotgun (WGS) entry which is preliminary data.</text>
</comment>
<dbReference type="EMBL" id="LAZR01042712">
    <property type="protein sequence ID" value="KKL08854.1"/>
    <property type="molecule type" value="Genomic_DNA"/>
</dbReference>
<feature type="non-terminal residue" evidence="1">
    <location>
        <position position="1"/>
    </location>
</feature>
<reference evidence="1" key="1">
    <citation type="journal article" date="2015" name="Nature">
        <title>Complex archaea that bridge the gap between prokaryotes and eukaryotes.</title>
        <authorList>
            <person name="Spang A."/>
            <person name="Saw J.H."/>
            <person name="Jorgensen S.L."/>
            <person name="Zaremba-Niedzwiedzka K."/>
            <person name="Martijn J."/>
            <person name="Lind A.E."/>
            <person name="van Eijk R."/>
            <person name="Schleper C."/>
            <person name="Guy L."/>
            <person name="Ettema T.J."/>
        </authorList>
    </citation>
    <scope>NUCLEOTIDE SEQUENCE</scope>
</reference>
<organism evidence="1">
    <name type="scientific">marine sediment metagenome</name>
    <dbReference type="NCBI Taxonomy" id="412755"/>
    <lineage>
        <taxon>unclassified sequences</taxon>
        <taxon>metagenomes</taxon>
        <taxon>ecological metagenomes</taxon>
    </lineage>
</organism>
<proteinExistence type="predicted"/>
<name>A0A0F9AH18_9ZZZZ</name>
<dbReference type="AlphaFoldDB" id="A0A0F9AH18"/>
<accession>A0A0F9AH18</accession>
<protein>
    <submittedName>
        <fullName evidence="1">Uncharacterized protein</fullName>
    </submittedName>
</protein>
<sequence length="27" mass="3095">TRMTEYGYNLGTMRHFVKEMVSVGSPC</sequence>